<evidence type="ECO:0000313" key="2">
    <source>
        <dbReference type="Proteomes" id="UP000316733"/>
    </source>
</evidence>
<proteinExistence type="predicted"/>
<gene>
    <name evidence="1" type="ORF">EST35_0201</name>
</gene>
<reference evidence="2" key="1">
    <citation type="journal article" date="2020" name="bioRxiv">
        <title>Integrative omics analysis of Pseudomonas aeruginosa virus PA5oct highlights the molecular complexity of jumbo phages.</title>
        <authorList>
            <person name="Lood C."/>
            <person name="Danis-Wlodarczyk K."/>
            <person name="Blasdel B.G."/>
            <person name="Jang H.B."/>
            <person name="Vandenheuvel D."/>
            <person name="Briers Y."/>
            <person name="Noben J.-P."/>
            <person name="van Noort V."/>
            <person name="Drulis-Kawa Z."/>
            <person name="Lavigne R."/>
        </authorList>
    </citation>
    <scope>NUCLEOTIDE SEQUENCE [LARGE SCALE GENOMIC DNA]</scope>
</reference>
<protein>
    <submittedName>
        <fullName evidence="1">Uncharacterized protein</fullName>
    </submittedName>
</protein>
<dbReference type="EMBL" id="MK797984">
    <property type="protein sequence ID" value="QCG76082.1"/>
    <property type="molecule type" value="Genomic_DNA"/>
</dbReference>
<name>A0A4Y5JVI2_9CAUD</name>
<accession>A0A4Y5JVI2</accession>
<evidence type="ECO:0000313" key="1">
    <source>
        <dbReference type="EMBL" id="QCG76082.1"/>
    </source>
</evidence>
<keyword evidence="2" id="KW-1185">Reference proteome</keyword>
<organism evidence="1 2">
    <name type="scientific">Pseudomonas phage vB_PaeM_PA5oct</name>
    <dbReference type="NCBI Taxonomy" id="2163605"/>
    <lineage>
        <taxon>Viruses</taxon>
        <taxon>Duplodnaviria</taxon>
        <taxon>Heunggongvirae</taxon>
        <taxon>Uroviricota</taxon>
        <taxon>Caudoviricetes</taxon>
        <taxon>Arenbergviridae</taxon>
        <taxon>Wroclawvirus</taxon>
        <taxon>Wroclawvirus PA5oct</taxon>
    </lineage>
</organism>
<dbReference type="Proteomes" id="UP000316733">
    <property type="component" value="Segment"/>
</dbReference>
<sequence>MTKRLEEVFDFASFDEEAPAEIIETANEEDVSGQIVDINSQSDKIDAALVGVTQLDSHDRDMDEIAKTAMDAYRDLWDISQNIHDAQVGKVLEVAHNMLKTAQDAKEAKNYRKLKMVELQIKKARLDWEMTHKKTSTDAPAGSNGVYFDRNELIGLLLNKDNDNSADK</sequence>